<accession>A0A4Z1SX95</accession>
<dbReference type="VEuPathDB" id="GiardiaDB:GMRT_10400"/>
<reference evidence="1 2" key="1">
    <citation type="submission" date="2019-05" db="EMBL/GenBank/DDBJ databases">
        <title>The compact genome of Giardia muris reveals important steps in the evolution of intestinal protozoan parasites.</title>
        <authorList>
            <person name="Xu F."/>
            <person name="Jimenez-Gonzalez A."/>
            <person name="Einarsson E."/>
            <person name="Astvaldsson A."/>
            <person name="Peirasmaki D."/>
            <person name="Eckmann L."/>
            <person name="Andersson J.O."/>
            <person name="Svard S.G."/>
            <person name="Jerlstrom-Hultqvist J."/>
        </authorList>
    </citation>
    <scope>NUCLEOTIDE SEQUENCE [LARGE SCALE GENOMIC DNA]</scope>
    <source>
        <strain evidence="1 2">Roberts-Thomson</strain>
    </source>
</reference>
<dbReference type="AlphaFoldDB" id="A0A4Z1SX95"/>
<name>A0A4Z1SX95_GIAMU</name>
<organism evidence="1 2">
    <name type="scientific">Giardia muris</name>
    <dbReference type="NCBI Taxonomy" id="5742"/>
    <lineage>
        <taxon>Eukaryota</taxon>
        <taxon>Metamonada</taxon>
        <taxon>Diplomonadida</taxon>
        <taxon>Hexamitidae</taxon>
        <taxon>Giardiinae</taxon>
        <taxon>Giardia</taxon>
    </lineage>
</organism>
<gene>
    <name evidence="1" type="ORF">GMRT_10400</name>
</gene>
<evidence type="ECO:0000313" key="1">
    <source>
        <dbReference type="EMBL" id="TNJ30326.1"/>
    </source>
</evidence>
<dbReference type="EMBL" id="VDLU01000001">
    <property type="protein sequence ID" value="TNJ30326.1"/>
    <property type="molecule type" value="Genomic_DNA"/>
</dbReference>
<sequence>MNGLLRLSEGYRAGHELLELSRAFIANGGDEVSKALLAALEDDNILTDNRSTRSLIHIILHHNDPDLHRQIVRYIVRRCLHIELDTLLLALLVRYPTVYHDYLLDYIKNCVGMQQHLSLLGILDVLHRSLAGLPLSNPSLLFQALVQNVITQDGIKNSILQTFMGGIDASTTRPTEPIYITLSAACWQIVEFILYFLLERAFPILQEHGLTEMYCSATYLPKIEQQYLTVQATKMAQTDGESSMNIIGSRVVLTWCKYLQIWNIPDGSEPFDAFIQGLVAFTKQVSEILRTPHLVPFPKAVHSGKYVEYPLYFMLELTMVYLSTYVHLYESLPGLCAQAIPKLLEGFSKLASVLAVSVPINYAPLYDQVFEQAYKYMAVPLPNLDPETRAVALQFIGRTIRTLSNSNSVSAKVSLDALRRLQVDYTGARTKELDGVSCYLAILELSIDSGDPAAALTTLACRDVSFLSLPVQMRCLIEDELASTIINIDSGRMIQLLQSLSRKVAELTDSVSTASQNIAYLACNILGSYNYRGAYLRSKAFLDPLTFLLDNLSVFTASVPELTHMYRLILATVRIGTHVKQESLQAIPQIPSMEIPAKNDTTNAKHYLRHLMDPTTTLHELILGDSLIGLASAIRTELQSKGSKLSRKLSRAPLTRHLYRAARDWAGIDPNTLERLFKGIDDKSLTPSLPMVFTTDCNREKLLVLLYIVLVAYTITQDEPPEFLDARVGRAAQYAILGNANHFELAVAAYSWDLYPLIALCGTRALYIICARECYFSRTTLLRGITYHHSTTIAEAMFVKAAYGLQIKNPTSDNNTTRSLLTALLRLLSTNLSPLSQETFLVLPIPTQVLQAAGVDIMLHLFQLRIPLNTIIYYCGQHFHQAFLVAGEALTAVESLLLSPMEVFTRISPSQGVTIATAYLQRAGLDVLQGLVRK</sequence>
<dbReference type="OrthoDB" id="10254865at2759"/>
<keyword evidence="2" id="KW-1185">Reference proteome</keyword>
<comment type="caution">
    <text evidence="1">The sequence shown here is derived from an EMBL/GenBank/DDBJ whole genome shotgun (WGS) entry which is preliminary data.</text>
</comment>
<dbReference type="Proteomes" id="UP000315496">
    <property type="component" value="Chromosome 1"/>
</dbReference>
<protein>
    <submittedName>
        <fullName evidence="1">Uncharacterized protein</fullName>
    </submittedName>
</protein>
<evidence type="ECO:0000313" key="2">
    <source>
        <dbReference type="Proteomes" id="UP000315496"/>
    </source>
</evidence>
<proteinExistence type="predicted"/>